<dbReference type="InterPro" id="IPR041633">
    <property type="entry name" value="Polbeta"/>
</dbReference>
<dbReference type="InterPro" id="IPR043519">
    <property type="entry name" value="NT_sf"/>
</dbReference>
<dbReference type="EMBL" id="JARGDL010000026">
    <property type="protein sequence ID" value="MDF1613072.1"/>
    <property type="molecule type" value="Genomic_DNA"/>
</dbReference>
<dbReference type="AlphaFoldDB" id="A0AAE3P3F0"/>
<proteinExistence type="predicted"/>
<gene>
    <name evidence="2" type="ORF">P0M35_12980</name>
</gene>
<feature type="domain" description="Polymerase beta nucleotidyltransferase" evidence="1">
    <location>
        <begin position="12"/>
        <end position="107"/>
    </location>
</feature>
<sequence length="146" mass="17462">MKSSKEKIISLLKNFFNEKDEILAVYVFGSFVDKEKYHDIDIAVLIKNDFNFYDTKKFPFGYESEINAKLIKLTRIKIDFVVLNKLPILFQKNIFKKNIIIIDKDKQGRINYENKIKKLFVDVEYIMKIKNIYLNRKLNNARLNIN</sequence>
<dbReference type="Pfam" id="PF18765">
    <property type="entry name" value="Polbeta"/>
    <property type="match status" value="1"/>
</dbReference>
<dbReference type="PANTHER" id="PTHR43852:SF3">
    <property type="entry name" value="NUCLEOTIDYLTRANSFERASE"/>
    <property type="match status" value="1"/>
</dbReference>
<evidence type="ECO:0000259" key="1">
    <source>
        <dbReference type="Pfam" id="PF18765"/>
    </source>
</evidence>
<name>A0AAE3P3F0_9BACT</name>
<evidence type="ECO:0000313" key="2">
    <source>
        <dbReference type="EMBL" id="MDF1613072.1"/>
    </source>
</evidence>
<reference evidence="2" key="1">
    <citation type="submission" date="2023-03" db="EMBL/GenBank/DDBJ databases">
        <title>Stygiobacter electus gen. nov., sp. nov., facultatively anaerobic thermotolerant bacterium of the class Ignavibacteria from a well of Yessentuki mineral water deposit.</title>
        <authorList>
            <person name="Podosokorskaya O.A."/>
            <person name="Elcheninov A.G."/>
            <person name="Petrova N.F."/>
            <person name="Zavarzina D.G."/>
            <person name="Kublanov I.V."/>
            <person name="Merkel A.Y."/>
        </authorList>
    </citation>
    <scope>NUCLEOTIDE SEQUENCE</scope>
    <source>
        <strain evidence="2">09-Me</strain>
    </source>
</reference>
<evidence type="ECO:0000313" key="3">
    <source>
        <dbReference type="Proteomes" id="UP001221302"/>
    </source>
</evidence>
<dbReference type="Gene3D" id="3.30.460.10">
    <property type="entry name" value="Beta Polymerase, domain 2"/>
    <property type="match status" value="1"/>
</dbReference>
<dbReference type="Proteomes" id="UP001221302">
    <property type="component" value="Unassembled WGS sequence"/>
</dbReference>
<protein>
    <submittedName>
        <fullName evidence="2">Nucleotidyltransferase domain-containing protein</fullName>
    </submittedName>
</protein>
<dbReference type="SUPFAM" id="SSF81301">
    <property type="entry name" value="Nucleotidyltransferase"/>
    <property type="match status" value="1"/>
</dbReference>
<keyword evidence="3" id="KW-1185">Reference proteome</keyword>
<dbReference type="RefSeq" id="WP_321536843.1">
    <property type="nucleotide sequence ID" value="NZ_JARGDL010000026.1"/>
</dbReference>
<dbReference type="PANTHER" id="PTHR43852">
    <property type="entry name" value="NUCLEOTIDYLTRANSFERASE"/>
    <property type="match status" value="1"/>
</dbReference>
<organism evidence="2 3">
    <name type="scientific">Stygiobacter electus</name>
    <dbReference type="NCBI Taxonomy" id="3032292"/>
    <lineage>
        <taxon>Bacteria</taxon>
        <taxon>Pseudomonadati</taxon>
        <taxon>Ignavibacteriota</taxon>
        <taxon>Ignavibacteria</taxon>
        <taxon>Ignavibacteriales</taxon>
        <taxon>Melioribacteraceae</taxon>
        <taxon>Stygiobacter</taxon>
    </lineage>
</organism>
<comment type="caution">
    <text evidence="2">The sequence shown here is derived from an EMBL/GenBank/DDBJ whole genome shotgun (WGS) entry which is preliminary data.</text>
</comment>
<dbReference type="CDD" id="cd05403">
    <property type="entry name" value="NT_KNTase_like"/>
    <property type="match status" value="1"/>
</dbReference>
<accession>A0AAE3P3F0</accession>
<dbReference type="InterPro" id="IPR052930">
    <property type="entry name" value="TA_antitoxin_MntA"/>
</dbReference>